<keyword evidence="9" id="KW-1133">Transmembrane helix</keyword>
<dbReference type="Gene3D" id="1.20.5.1930">
    <property type="match status" value="1"/>
</dbReference>
<dbReference type="EMBL" id="JACBZS010000001">
    <property type="protein sequence ID" value="NYI71777.1"/>
    <property type="molecule type" value="Genomic_DNA"/>
</dbReference>
<dbReference type="PANTHER" id="PTHR24421:SF10">
    <property type="entry name" value="NITRATE_NITRITE SENSOR PROTEIN NARQ"/>
    <property type="match status" value="1"/>
</dbReference>
<dbReference type="GO" id="GO:0000155">
    <property type="term" value="F:phosphorelay sensor kinase activity"/>
    <property type="evidence" value="ECO:0007669"/>
    <property type="project" value="InterPro"/>
</dbReference>
<keyword evidence="9" id="KW-0812">Transmembrane</keyword>
<evidence type="ECO:0000256" key="1">
    <source>
        <dbReference type="ARBA" id="ARBA00000085"/>
    </source>
</evidence>
<dbReference type="InterPro" id="IPR036890">
    <property type="entry name" value="HATPase_C_sf"/>
</dbReference>
<reference evidence="12 13" key="1">
    <citation type="submission" date="2020-07" db="EMBL/GenBank/DDBJ databases">
        <title>Sequencing the genomes of 1000 actinobacteria strains.</title>
        <authorList>
            <person name="Klenk H.-P."/>
        </authorList>
    </citation>
    <scope>NUCLEOTIDE SEQUENCE [LARGE SCALE GENOMIC DNA]</scope>
    <source>
        <strain evidence="12 13">DSM 103164</strain>
    </source>
</reference>
<feature type="domain" description="Signal transduction histidine kinase subgroup 3 dimerisation and phosphoacceptor" evidence="11">
    <location>
        <begin position="193"/>
        <end position="259"/>
    </location>
</feature>
<dbReference type="Pfam" id="PF07730">
    <property type="entry name" value="HisKA_3"/>
    <property type="match status" value="1"/>
</dbReference>
<feature type="transmembrane region" description="Helical" evidence="9">
    <location>
        <begin position="79"/>
        <end position="108"/>
    </location>
</feature>
<dbReference type="GO" id="GO:0016020">
    <property type="term" value="C:membrane"/>
    <property type="evidence" value="ECO:0007669"/>
    <property type="project" value="InterPro"/>
</dbReference>
<dbReference type="Gene3D" id="3.30.565.10">
    <property type="entry name" value="Histidine kinase-like ATPase, C-terminal domain"/>
    <property type="match status" value="1"/>
</dbReference>
<organism evidence="12 13">
    <name type="scientific">Naumannella cuiyingiana</name>
    <dbReference type="NCBI Taxonomy" id="1347891"/>
    <lineage>
        <taxon>Bacteria</taxon>
        <taxon>Bacillati</taxon>
        <taxon>Actinomycetota</taxon>
        <taxon>Actinomycetes</taxon>
        <taxon>Propionibacteriales</taxon>
        <taxon>Propionibacteriaceae</taxon>
        <taxon>Naumannella</taxon>
    </lineage>
</organism>
<sequence>MTSPHPPAPGDAAPGLRPGLARVGIALVAGAAIALTGLAVVDVSSVGLWLLWAGVACLIGESLLALAPDTPGTRRAGTAALVAGAALAGLSTMSTQGLGWAPIIAAIVRGVRSDRGWPEVAFVAVAGTGGLSAGALLGGQPGLVPVGILACTVTLSLALLRRNARHSAERERVLLVQQLETERERAENAALAERARLAGDLHDVLAHTLGALTAQLNGAEALLGAGHPHRAKEAVASARQLAAEGLAESRRAVAALREPAGFDASLAELVRVHRESGAAVELERTGTPHRLDPARELAARRIVQELLTNARKHAPGRPVDLEVSWTPAGLTVSATNPLATGSAYAGGLGHGLAAMRERCRGLGGEVRAGRTPDDEFSVTCFLPAEA</sequence>
<feature type="transmembrane region" description="Helical" evidence="9">
    <location>
        <begin position="143"/>
        <end position="160"/>
    </location>
</feature>
<dbReference type="PANTHER" id="PTHR24421">
    <property type="entry name" value="NITRATE/NITRITE SENSOR PROTEIN NARX-RELATED"/>
    <property type="match status" value="1"/>
</dbReference>
<name>A0A7Z0DA52_9ACTN</name>
<keyword evidence="9" id="KW-0472">Membrane</keyword>
<dbReference type="SUPFAM" id="SSF55874">
    <property type="entry name" value="ATPase domain of HSP90 chaperone/DNA topoisomerase II/histidine kinase"/>
    <property type="match status" value="1"/>
</dbReference>
<accession>A0A7Z0DA52</accession>
<evidence type="ECO:0000256" key="2">
    <source>
        <dbReference type="ARBA" id="ARBA00012438"/>
    </source>
</evidence>
<keyword evidence="8" id="KW-0902">Two-component regulatory system</keyword>
<feature type="transmembrane region" description="Helical" evidence="9">
    <location>
        <begin position="48"/>
        <end position="67"/>
    </location>
</feature>
<dbReference type="GO" id="GO:0046983">
    <property type="term" value="F:protein dimerization activity"/>
    <property type="evidence" value="ECO:0007669"/>
    <property type="project" value="InterPro"/>
</dbReference>
<evidence type="ECO:0000256" key="3">
    <source>
        <dbReference type="ARBA" id="ARBA00022553"/>
    </source>
</evidence>
<comment type="caution">
    <text evidence="12">The sequence shown here is derived from an EMBL/GenBank/DDBJ whole genome shotgun (WGS) entry which is preliminary data.</text>
</comment>
<dbReference type="AlphaFoldDB" id="A0A7Z0DA52"/>
<evidence type="ECO:0000313" key="13">
    <source>
        <dbReference type="Proteomes" id="UP000527616"/>
    </source>
</evidence>
<evidence type="ECO:0000256" key="7">
    <source>
        <dbReference type="ARBA" id="ARBA00022840"/>
    </source>
</evidence>
<keyword evidence="6 12" id="KW-0418">Kinase</keyword>
<evidence type="ECO:0000256" key="5">
    <source>
        <dbReference type="ARBA" id="ARBA00022741"/>
    </source>
</evidence>
<evidence type="ECO:0000256" key="9">
    <source>
        <dbReference type="SAM" id="Phobius"/>
    </source>
</evidence>
<keyword evidence="4" id="KW-0808">Transferase</keyword>
<evidence type="ECO:0000256" key="6">
    <source>
        <dbReference type="ARBA" id="ARBA00022777"/>
    </source>
</evidence>
<dbReference type="Pfam" id="PF02518">
    <property type="entry name" value="HATPase_c"/>
    <property type="match status" value="1"/>
</dbReference>
<dbReference type="RefSeq" id="WP_179445558.1">
    <property type="nucleotide sequence ID" value="NZ_JACBZS010000001.1"/>
</dbReference>
<evidence type="ECO:0000259" key="11">
    <source>
        <dbReference type="Pfam" id="PF07730"/>
    </source>
</evidence>
<evidence type="ECO:0000256" key="4">
    <source>
        <dbReference type="ARBA" id="ARBA00022679"/>
    </source>
</evidence>
<dbReference type="EC" id="2.7.13.3" evidence="2"/>
<dbReference type="InterPro" id="IPR011712">
    <property type="entry name" value="Sig_transdc_His_kin_sub3_dim/P"/>
</dbReference>
<dbReference type="CDD" id="cd16917">
    <property type="entry name" value="HATPase_UhpB-NarQ-NarX-like"/>
    <property type="match status" value="1"/>
</dbReference>
<evidence type="ECO:0000256" key="8">
    <source>
        <dbReference type="ARBA" id="ARBA00023012"/>
    </source>
</evidence>
<feature type="transmembrane region" description="Helical" evidence="9">
    <location>
        <begin position="20"/>
        <end position="41"/>
    </location>
</feature>
<comment type="catalytic activity">
    <reaction evidence="1">
        <text>ATP + protein L-histidine = ADP + protein N-phospho-L-histidine.</text>
        <dbReference type="EC" id="2.7.13.3"/>
    </reaction>
</comment>
<keyword evidence="5" id="KW-0547">Nucleotide-binding</keyword>
<dbReference type="GO" id="GO:0005524">
    <property type="term" value="F:ATP binding"/>
    <property type="evidence" value="ECO:0007669"/>
    <property type="project" value="UniProtKB-KW"/>
</dbReference>
<dbReference type="InterPro" id="IPR050482">
    <property type="entry name" value="Sensor_HK_TwoCompSys"/>
</dbReference>
<keyword evidence="3" id="KW-0597">Phosphoprotein</keyword>
<proteinExistence type="predicted"/>
<dbReference type="Proteomes" id="UP000527616">
    <property type="component" value="Unassembled WGS sequence"/>
</dbReference>
<keyword evidence="13" id="KW-1185">Reference proteome</keyword>
<keyword evidence="7" id="KW-0067">ATP-binding</keyword>
<gene>
    <name evidence="12" type="ORF">GGQ54_002337</name>
</gene>
<protein>
    <recommendedName>
        <fullName evidence="2">histidine kinase</fullName>
        <ecNumber evidence="2">2.7.13.3</ecNumber>
    </recommendedName>
</protein>
<dbReference type="InterPro" id="IPR003594">
    <property type="entry name" value="HATPase_dom"/>
</dbReference>
<feature type="transmembrane region" description="Helical" evidence="9">
    <location>
        <begin position="120"/>
        <end position="137"/>
    </location>
</feature>
<feature type="domain" description="Histidine kinase/HSP90-like ATPase" evidence="10">
    <location>
        <begin position="296"/>
        <end position="385"/>
    </location>
</feature>
<evidence type="ECO:0000259" key="10">
    <source>
        <dbReference type="Pfam" id="PF02518"/>
    </source>
</evidence>
<evidence type="ECO:0000313" key="12">
    <source>
        <dbReference type="EMBL" id="NYI71777.1"/>
    </source>
</evidence>